<evidence type="ECO:0000256" key="1">
    <source>
        <dbReference type="ARBA" id="ARBA00004370"/>
    </source>
</evidence>
<evidence type="ECO:0000313" key="8">
    <source>
        <dbReference type="EMBL" id="MRH42587.1"/>
    </source>
</evidence>
<comment type="caution">
    <text evidence="8">The sequence shown here is derived from an EMBL/GenBank/DDBJ whole genome shotgun (WGS) entry which is preliminary data.</text>
</comment>
<keyword evidence="3" id="KW-0378">Hydrolase</keyword>
<dbReference type="InterPro" id="IPR045063">
    <property type="entry name" value="Dynamin_N"/>
</dbReference>
<dbReference type="OrthoDB" id="5477114at2"/>
<evidence type="ECO:0000256" key="4">
    <source>
        <dbReference type="ARBA" id="ARBA00023134"/>
    </source>
</evidence>
<gene>
    <name evidence="8" type="ORF">GH741_07805</name>
</gene>
<dbReference type="CDD" id="cd09912">
    <property type="entry name" value="DLP_2"/>
    <property type="match status" value="2"/>
</dbReference>
<dbReference type="Gene3D" id="3.40.50.300">
    <property type="entry name" value="P-loop containing nucleotide triphosphate hydrolases"/>
    <property type="match status" value="2"/>
</dbReference>
<accession>A0A6A8DI48</accession>
<dbReference type="InterPro" id="IPR027417">
    <property type="entry name" value="P-loop_NTPase"/>
</dbReference>
<dbReference type="NCBIfam" id="TIGR00231">
    <property type="entry name" value="small_GTP"/>
    <property type="match status" value="1"/>
</dbReference>
<dbReference type="PANTHER" id="PTHR10465">
    <property type="entry name" value="TRANSMEMBRANE GTPASE FZO1"/>
    <property type="match status" value="1"/>
</dbReference>
<dbReference type="SUPFAM" id="SSF52540">
    <property type="entry name" value="P-loop containing nucleoside triphosphate hydrolases"/>
    <property type="match status" value="2"/>
</dbReference>
<organism evidence="8 9">
    <name type="scientific">Aquibacillus halophilus</name>
    <dbReference type="NCBI Taxonomy" id="930132"/>
    <lineage>
        <taxon>Bacteria</taxon>
        <taxon>Bacillati</taxon>
        <taxon>Bacillota</taxon>
        <taxon>Bacilli</taxon>
        <taxon>Bacillales</taxon>
        <taxon>Bacillaceae</taxon>
        <taxon>Aquibacillus</taxon>
    </lineage>
</organism>
<dbReference type="PANTHER" id="PTHR10465:SF0">
    <property type="entry name" value="SARCALUMENIN"/>
    <property type="match status" value="1"/>
</dbReference>
<keyword evidence="4" id="KW-0342">GTP-binding</keyword>
<sequence>MGTSVSNAVTVDNIAAVYQEFKKEDNQINAEKTLDLFKKIENNEFVICFSGHFSAGKSSLINRLLGEDILPQSPIPTSANVVKITSGKGYVRVYFDKEDPTEYVEPYDLETIKEYCKDGDSIKRIEISKRTAAIPSNVSILDTPGIDSSNDADRIMTESSLHMVDALFYVMDYNHVQSDVNLRFLRKMQQQEKSIYIVINQIDKHQEKEIPFLDFKKSVEETFQAWGINPQKIYFTSLVDNQHYLNQFEKLESDLQHLMKNNQQAIEQTVEISMYTLIDEHIDGLRDLNQTKKDELRKKLVDLKDKQMDGTTVEKHKEELERLKNLEHNATQDFRSGLNSTLKNAYIMPFELRELAEQFLQSQHPGFKLGIFSTKKKIDIEKKQRLDRFYHSFMEVVKTNIEWKLRDKLLELTKKYNINDSEISRRIHSLSVNYSDERLKEIIKPGAVLTGEYLLVYTEDLANDIKSKFKQACVNIWESVQVYLKKEANKEISIINSELNNSEAIENIEKQINQMDKDLEDRRNHLHNLLLSKVNSTNNNVAIMRDEIVRLNQLEGIKQEKVLKVDSKKEIRDKSSENNQVKTKNNHIPIEKVLKKITESTEIIKDIPGFKVIEQDLIHKKDRLTNRRYTIALFGAFSAGKSSFANALIGEKVLPVSPNPTTATINKISPINKDYKHGTVVVKVKSQERILMDISEITNEPIASDMTLNDYLQALNNQEKLKQFDHKHQSFLIALVNGHQQMAKNIGQQIVIELEQFPDFVTEEHLACYVEWMELFYDCPLTRKGITLVDTPGADSINARHTDVSFEYIKQADAILFVTYYNHAFSKADRDFLVQLGRVKDAFSLDKMFFVVNAADLAKDNKELKLVTDYVTNQLVNFGIRFPRMYPISSKNAILEKNNVDKQINSGITKFEDDFYHFIQEELMEILITSTLNDIKKANKLLKSYINSAHLNNDEKSVMIEEYKAQESIVIDEINKVDRNPFEKEIKQKIDKQLFYVNHRLSIQFSDYFKESFNPSTIKANNGSAKLQLEKCLEELIKNIGSELAQELRAVSLRIELFMNVKSTEFNQALLTKSNEIDKNLSLSEVEEITFDTPTFKNALVKMDLSVFDKALSMFKNTKSFFEKNEKEDMKVELFNILTPYVEAYLKEKKELVITNYISQWEQLTEDIKNKAKSSVNQYYDGLKHLLSNDINVEELENASQELERVNS</sequence>
<feature type="coiled-coil region" evidence="6">
    <location>
        <begin position="485"/>
        <end position="525"/>
    </location>
</feature>
<dbReference type="GO" id="GO:0003924">
    <property type="term" value="F:GTPase activity"/>
    <property type="evidence" value="ECO:0007669"/>
    <property type="project" value="InterPro"/>
</dbReference>
<feature type="coiled-coil region" evidence="6">
    <location>
        <begin position="241"/>
        <end position="333"/>
    </location>
</feature>
<comment type="subcellular location">
    <subcellularLocation>
        <location evidence="1">Membrane</location>
    </subcellularLocation>
</comment>
<evidence type="ECO:0000256" key="3">
    <source>
        <dbReference type="ARBA" id="ARBA00022801"/>
    </source>
</evidence>
<keyword evidence="6" id="KW-0175">Coiled coil</keyword>
<evidence type="ECO:0000256" key="5">
    <source>
        <dbReference type="ARBA" id="ARBA00023136"/>
    </source>
</evidence>
<dbReference type="InterPro" id="IPR027094">
    <property type="entry name" value="Mitofusin_fam"/>
</dbReference>
<feature type="domain" description="Dynamin N-terminal" evidence="7">
    <location>
        <begin position="47"/>
        <end position="202"/>
    </location>
</feature>
<keyword evidence="5" id="KW-0472">Membrane</keyword>
<evidence type="ECO:0000313" key="9">
    <source>
        <dbReference type="Proteomes" id="UP000799092"/>
    </source>
</evidence>
<dbReference type="EMBL" id="WJNG01000005">
    <property type="protein sequence ID" value="MRH42587.1"/>
    <property type="molecule type" value="Genomic_DNA"/>
</dbReference>
<reference evidence="8" key="1">
    <citation type="submission" date="2019-11" db="EMBL/GenBank/DDBJ databases">
        <authorList>
            <person name="Li J."/>
        </authorList>
    </citation>
    <scope>NUCLEOTIDE SEQUENCE</scope>
    <source>
        <strain evidence="8">B6B</strain>
    </source>
</reference>
<proteinExistence type="predicted"/>
<name>A0A6A8DI48_9BACI</name>
<dbReference type="Proteomes" id="UP000799092">
    <property type="component" value="Unassembled WGS sequence"/>
</dbReference>
<feature type="domain" description="Dynamin N-terminal" evidence="7">
    <location>
        <begin position="631"/>
        <end position="854"/>
    </location>
</feature>
<keyword evidence="9" id="KW-1185">Reference proteome</keyword>
<dbReference type="RefSeq" id="WP_153736219.1">
    <property type="nucleotide sequence ID" value="NZ_WJNG01000005.1"/>
</dbReference>
<evidence type="ECO:0000256" key="6">
    <source>
        <dbReference type="SAM" id="Coils"/>
    </source>
</evidence>
<protein>
    <submittedName>
        <fullName evidence="8">GTP-binding protein</fullName>
    </submittedName>
</protein>
<dbReference type="AlphaFoldDB" id="A0A6A8DI48"/>
<dbReference type="GO" id="GO:0005525">
    <property type="term" value="F:GTP binding"/>
    <property type="evidence" value="ECO:0007669"/>
    <property type="project" value="UniProtKB-KW"/>
</dbReference>
<dbReference type="InterPro" id="IPR005225">
    <property type="entry name" value="Small_GTP-bd"/>
</dbReference>
<dbReference type="GO" id="GO:0016020">
    <property type="term" value="C:membrane"/>
    <property type="evidence" value="ECO:0007669"/>
    <property type="project" value="UniProtKB-SubCell"/>
</dbReference>
<evidence type="ECO:0000259" key="7">
    <source>
        <dbReference type="Pfam" id="PF00350"/>
    </source>
</evidence>
<evidence type="ECO:0000256" key="2">
    <source>
        <dbReference type="ARBA" id="ARBA00022741"/>
    </source>
</evidence>
<keyword evidence="2" id="KW-0547">Nucleotide-binding</keyword>
<dbReference type="Pfam" id="PF00350">
    <property type="entry name" value="Dynamin_N"/>
    <property type="match status" value="2"/>
</dbReference>